<sequence>MIKRIVGFSAIFLTTINANATCGIDKAGCSLFSISPMAGYYSYREPGLMSIKGPSFGLDGSYQYIDRNKVTLIVDGQFGFVNGKYDGRLLNGQAFQMDNDNSYILGISPKVGYVFSWQKSGLKLTPYIGLGYRYLNNDSSNNSAGYLRISNYFYIPVGADISWHKNKLIIQSRLEFDGLIHGIQYSGIDGGVTNQQREGWGANGYVLLGRDQGSWAWLIGPYIKYWKIQTSETADGATTKGWHEPENNTVDAGLMMKFIF</sequence>
<dbReference type="GO" id="GO:0004190">
    <property type="term" value="F:aspartic-type endopeptidase activity"/>
    <property type="evidence" value="ECO:0007669"/>
    <property type="project" value="InterPro"/>
</dbReference>
<dbReference type="Gene3D" id="2.40.128.100">
    <property type="entry name" value="OPCA outer membrane adhesin/invasin"/>
    <property type="match status" value="1"/>
</dbReference>
<reference evidence="2" key="2">
    <citation type="submission" date="2020-09" db="EMBL/GenBank/DDBJ databases">
        <authorList>
            <person name="Sun Q."/>
            <person name="Zhou Y."/>
        </authorList>
    </citation>
    <scope>NUCLEOTIDE SEQUENCE</scope>
    <source>
        <strain evidence="2">CGMCC 1.15758</strain>
    </source>
</reference>
<dbReference type="SUPFAM" id="SSF69917">
    <property type="entry name" value="OMPT-like"/>
    <property type="match status" value="1"/>
</dbReference>
<reference evidence="2" key="1">
    <citation type="journal article" date="2014" name="Int. J. Syst. Evol. Microbiol.">
        <title>Complete genome sequence of Corynebacterium casei LMG S-19264T (=DSM 44701T), isolated from a smear-ripened cheese.</title>
        <authorList>
            <consortium name="US DOE Joint Genome Institute (JGI-PGF)"/>
            <person name="Walter F."/>
            <person name="Albersmeier A."/>
            <person name="Kalinowski J."/>
            <person name="Ruckert C."/>
        </authorList>
    </citation>
    <scope>NUCLEOTIDE SEQUENCE</scope>
    <source>
        <strain evidence="2">CGMCC 1.15758</strain>
    </source>
</reference>
<evidence type="ECO:0000313" key="2">
    <source>
        <dbReference type="EMBL" id="GGF96608.1"/>
    </source>
</evidence>
<dbReference type="InterPro" id="IPR020080">
    <property type="entry name" value="OM_adhesin/peptidase_omptin"/>
</dbReference>
<comment type="caution">
    <text evidence="2">The sequence shown here is derived from an EMBL/GenBank/DDBJ whole genome shotgun (WGS) entry which is preliminary data.</text>
</comment>
<feature type="chain" id="PRO_5035233295" evidence="1">
    <location>
        <begin position="21"/>
        <end position="260"/>
    </location>
</feature>
<evidence type="ECO:0000256" key="1">
    <source>
        <dbReference type="SAM" id="SignalP"/>
    </source>
</evidence>
<dbReference type="OrthoDB" id="597531at2"/>
<protein>
    <submittedName>
        <fullName evidence="2">Uncharacterized protein</fullName>
    </submittedName>
</protein>
<name>A0A8J2Z4H9_9GAMM</name>
<organism evidence="2 3">
    <name type="scientific">Cysteiniphilum litorale</name>
    <dbReference type="NCBI Taxonomy" id="2056700"/>
    <lineage>
        <taxon>Bacteria</taxon>
        <taxon>Pseudomonadati</taxon>
        <taxon>Pseudomonadota</taxon>
        <taxon>Gammaproteobacteria</taxon>
        <taxon>Thiotrichales</taxon>
        <taxon>Fastidiosibacteraceae</taxon>
        <taxon>Cysteiniphilum</taxon>
    </lineage>
</organism>
<dbReference type="EMBL" id="BMJS01000010">
    <property type="protein sequence ID" value="GGF96608.1"/>
    <property type="molecule type" value="Genomic_DNA"/>
</dbReference>
<evidence type="ECO:0000313" key="3">
    <source>
        <dbReference type="Proteomes" id="UP000636949"/>
    </source>
</evidence>
<proteinExistence type="predicted"/>
<dbReference type="RefSeq" id="WP_117002318.1">
    <property type="nucleotide sequence ID" value="NZ_BMJS01000010.1"/>
</dbReference>
<accession>A0A8J2Z4H9</accession>
<dbReference type="Proteomes" id="UP000636949">
    <property type="component" value="Unassembled WGS sequence"/>
</dbReference>
<feature type="signal peptide" evidence="1">
    <location>
        <begin position="1"/>
        <end position="20"/>
    </location>
</feature>
<dbReference type="AlphaFoldDB" id="A0A8J2Z4H9"/>
<gene>
    <name evidence="2" type="ORF">GCM10010995_12310</name>
</gene>
<keyword evidence="3" id="KW-1185">Reference proteome</keyword>
<keyword evidence="1" id="KW-0732">Signal</keyword>